<organism evidence="1">
    <name type="scientific">viral metagenome</name>
    <dbReference type="NCBI Taxonomy" id="1070528"/>
    <lineage>
        <taxon>unclassified sequences</taxon>
        <taxon>metagenomes</taxon>
        <taxon>organismal metagenomes</taxon>
    </lineage>
</organism>
<reference evidence="1" key="1">
    <citation type="submission" date="2020-03" db="EMBL/GenBank/DDBJ databases">
        <title>The deep terrestrial virosphere.</title>
        <authorList>
            <person name="Holmfeldt K."/>
            <person name="Nilsson E."/>
            <person name="Simone D."/>
            <person name="Lopez-Fernandez M."/>
            <person name="Wu X."/>
            <person name="de Brujin I."/>
            <person name="Lundin D."/>
            <person name="Andersson A."/>
            <person name="Bertilsson S."/>
            <person name="Dopson M."/>
        </authorList>
    </citation>
    <scope>NUCLEOTIDE SEQUENCE</scope>
    <source>
        <strain evidence="4">MM415A00105</strain>
        <strain evidence="2">MM415B00347</strain>
        <strain evidence="1">TM448A00170</strain>
        <strain evidence="3">TM448B00622</strain>
    </source>
</reference>
<evidence type="ECO:0000313" key="1">
    <source>
        <dbReference type="EMBL" id="QJA44963.1"/>
    </source>
</evidence>
<dbReference type="EMBL" id="MT143983">
    <property type="protein sequence ID" value="QJA44963.1"/>
    <property type="molecule type" value="Genomic_DNA"/>
</dbReference>
<gene>
    <name evidence="4" type="ORF">MM415A00105_0002</name>
    <name evidence="2" type="ORF">MM415B00347_0038</name>
    <name evidence="1" type="ORF">TM448A00170_0054</name>
    <name evidence="3" type="ORF">TM448B00622_0008</name>
</gene>
<dbReference type="EMBL" id="MT141555">
    <property type="protein sequence ID" value="QJA66470.1"/>
    <property type="molecule type" value="Genomic_DNA"/>
</dbReference>
<proteinExistence type="predicted"/>
<protein>
    <submittedName>
        <fullName evidence="1">Uncharacterized protein</fullName>
    </submittedName>
</protein>
<evidence type="ECO:0000313" key="2">
    <source>
        <dbReference type="EMBL" id="QJA66470.1"/>
    </source>
</evidence>
<dbReference type="EMBL" id="MT145188">
    <property type="protein sequence ID" value="QJI04610.1"/>
    <property type="molecule type" value="Genomic_DNA"/>
</dbReference>
<evidence type="ECO:0000313" key="4">
    <source>
        <dbReference type="EMBL" id="QJI04610.1"/>
    </source>
</evidence>
<sequence>MADIGGLSNLFQNKLFLQYLSGAGGAISAGQPAGPVLDKITQQNIASQNFMKMLQQMMGDAASSKTSSKATLDGTKLKYETDMSELGKELFPGAAGMAGAGGSAGLGKMEMNPLNPFASPAMSGADLAGLTPENISQALQFKFMGQEMENKKMSDLVDMIYKRALTEQAMTATTAAKPIFTVPGTDIRLNSKEYLNWYKEANKDERTAAIKNFEYAQERGYRGDFEQFQDVSKTAHQKDFAAARKDGYTGSFNEWMLEMAKAGAINLSEIVERKAATEDVSAKKYFTDPKGLVRDVDKHINSEEVQNQLMKYIKDPRQREIETIRAKEKFIVSKINASGGKIVDQKLDGRTFVFTVKWPDGTTSEVRHAN</sequence>
<name>A0A6H1ZAN1_9ZZZZ</name>
<evidence type="ECO:0000313" key="3">
    <source>
        <dbReference type="EMBL" id="QJH96113.1"/>
    </source>
</evidence>
<dbReference type="AlphaFoldDB" id="A0A6H1ZAN1"/>
<accession>A0A6H1ZAN1</accession>
<dbReference type="EMBL" id="MT144640">
    <property type="protein sequence ID" value="QJH96113.1"/>
    <property type="molecule type" value="Genomic_DNA"/>
</dbReference>